<dbReference type="EMBL" id="ACCL02000006">
    <property type="protein sequence ID" value="EET61528.1"/>
    <property type="molecule type" value="Genomic_DNA"/>
</dbReference>
<gene>
    <name evidence="3" type="ORF">BRYFOR_06703</name>
</gene>
<dbReference type="InterPro" id="IPR006674">
    <property type="entry name" value="HD_domain"/>
</dbReference>
<dbReference type="STRING" id="168384.SAMN05660368_01631"/>
<sequence length="319" mass="36229">MRSSQMKFIENFKEGDRINDIYLCKHRQAAVTKNGKPYENVILQDKTGTIDSKIWEPNSGGIEEFEAMDYVEVVGDVSNFQGALQLSIKRVRRAQEGEYNPQDYLPVSEKDVDEMYSELCQILGTVQNPYLEQLLAMYFENNEAFEKAFKFHSAAKAVHHGFVGGLLEHTLGVVKLCDFYCRQYPDLNRDLLLTAAAFHDIGKMKELSVFPENDYTDDGQLLGHIYMGTELVRASIRRIPNFPKRLSAELCHCILAHHGELEYGSPKKPALIEAVALTMADNTDAKLESFREVIKSAGDNNGWLGFNRIFDSNVRKTSR</sequence>
<dbReference type="NCBIfam" id="TIGR00277">
    <property type="entry name" value="HDIG"/>
    <property type="match status" value="1"/>
</dbReference>
<dbReference type="Gene3D" id="2.40.50.140">
    <property type="entry name" value="Nucleic acid-binding proteins"/>
    <property type="match status" value="1"/>
</dbReference>
<dbReference type="InterPro" id="IPR006675">
    <property type="entry name" value="HDIG_dom"/>
</dbReference>
<protein>
    <submittedName>
        <fullName evidence="3">HDIG domain protein</fullName>
    </submittedName>
</protein>
<keyword evidence="1" id="KW-0378">Hydrolase</keyword>
<dbReference type="SMART" id="SM00471">
    <property type="entry name" value="HDc"/>
    <property type="match status" value="1"/>
</dbReference>
<dbReference type="Proteomes" id="UP000005561">
    <property type="component" value="Unassembled WGS sequence"/>
</dbReference>
<dbReference type="PANTHER" id="PTHR37294">
    <property type="entry name" value="3'-5' EXORIBONUCLEASE YHAM"/>
    <property type="match status" value="1"/>
</dbReference>
<dbReference type="Pfam" id="PF01966">
    <property type="entry name" value="HD"/>
    <property type="match status" value="1"/>
</dbReference>
<dbReference type="Gene3D" id="1.10.3210.10">
    <property type="entry name" value="Hypothetical protein af1432"/>
    <property type="match status" value="1"/>
</dbReference>
<keyword evidence="4" id="KW-1185">Reference proteome</keyword>
<evidence type="ECO:0000313" key="3">
    <source>
        <dbReference type="EMBL" id="EET61528.1"/>
    </source>
</evidence>
<dbReference type="InterPro" id="IPR012340">
    <property type="entry name" value="NA-bd_OB-fold"/>
</dbReference>
<dbReference type="PROSITE" id="PS51831">
    <property type="entry name" value="HD"/>
    <property type="match status" value="1"/>
</dbReference>
<dbReference type="GO" id="GO:0031125">
    <property type="term" value="P:rRNA 3'-end processing"/>
    <property type="evidence" value="ECO:0007669"/>
    <property type="project" value="TreeGrafter"/>
</dbReference>
<reference evidence="3" key="1">
    <citation type="submission" date="2009-07" db="EMBL/GenBank/DDBJ databases">
        <authorList>
            <person name="Weinstock G."/>
            <person name="Sodergren E."/>
            <person name="Clifton S."/>
            <person name="Fulton L."/>
            <person name="Fulton B."/>
            <person name="Courtney L."/>
            <person name="Fronick C."/>
            <person name="Harrison M."/>
            <person name="Strong C."/>
            <person name="Farmer C."/>
            <person name="Delahaunty K."/>
            <person name="Markovic C."/>
            <person name="Hall O."/>
            <person name="Minx P."/>
            <person name="Tomlinson C."/>
            <person name="Mitreva M."/>
            <person name="Nelson J."/>
            <person name="Hou S."/>
            <person name="Wollam A."/>
            <person name="Pepin K.H."/>
            <person name="Johnson M."/>
            <person name="Bhonagiri V."/>
            <person name="Nash W.E."/>
            <person name="Warren W."/>
            <person name="Chinwalla A."/>
            <person name="Mardis E.R."/>
            <person name="Wilson R.K."/>
        </authorList>
    </citation>
    <scope>NUCLEOTIDE SEQUENCE [LARGE SCALE GENOMIC DNA]</scope>
    <source>
        <strain evidence="3">DSM 14469</strain>
    </source>
</reference>
<name>C6LD45_9FIRM</name>
<dbReference type="PANTHER" id="PTHR37294:SF1">
    <property type="entry name" value="3'-5' EXORIBONUCLEASE YHAM"/>
    <property type="match status" value="1"/>
</dbReference>
<evidence type="ECO:0000256" key="1">
    <source>
        <dbReference type="ARBA" id="ARBA00022801"/>
    </source>
</evidence>
<organism evidence="3 4">
    <name type="scientific">Marvinbryantia formatexigens DSM 14469</name>
    <dbReference type="NCBI Taxonomy" id="478749"/>
    <lineage>
        <taxon>Bacteria</taxon>
        <taxon>Bacillati</taxon>
        <taxon>Bacillota</taxon>
        <taxon>Clostridia</taxon>
        <taxon>Lachnospirales</taxon>
        <taxon>Lachnospiraceae</taxon>
        <taxon>Marvinbryantia</taxon>
    </lineage>
</organism>
<comment type="caution">
    <text evidence="3">The sequence shown here is derived from an EMBL/GenBank/DDBJ whole genome shotgun (WGS) entry which is preliminary data.</text>
</comment>
<dbReference type="InterPro" id="IPR050798">
    <property type="entry name" value="YhaM_exoribonuc/phosphodiest"/>
</dbReference>
<dbReference type="GO" id="GO:0016787">
    <property type="term" value="F:hydrolase activity"/>
    <property type="evidence" value="ECO:0007669"/>
    <property type="project" value="UniProtKB-KW"/>
</dbReference>
<evidence type="ECO:0000313" key="4">
    <source>
        <dbReference type="Proteomes" id="UP000005561"/>
    </source>
</evidence>
<accession>C6LD45</accession>
<feature type="domain" description="HD" evidence="2">
    <location>
        <begin position="166"/>
        <end position="286"/>
    </location>
</feature>
<dbReference type="CDD" id="cd04492">
    <property type="entry name" value="YhaM_OBF_like"/>
    <property type="match status" value="1"/>
</dbReference>
<dbReference type="SUPFAM" id="SSF109604">
    <property type="entry name" value="HD-domain/PDEase-like"/>
    <property type="match status" value="1"/>
</dbReference>
<dbReference type="AlphaFoldDB" id="C6LD45"/>
<dbReference type="eggNOG" id="COG3481">
    <property type="taxonomic scope" value="Bacteria"/>
</dbReference>
<evidence type="ECO:0000259" key="2">
    <source>
        <dbReference type="PROSITE" id="PS51831"/>
    </source>
</evidence>
<proteinExistence type="predicted"/>
<dbReference type="InterPro" id="IPR003607">
    <property type="entry name" value="HD/PDEase_dom"/>
</dbReference>
<dbReference type="CDD" id="cd00077">
    <property type="entry name" value="HDc"/>
    <property type="match status" value="1"/>
</dbReference>